<dbReference type="EMBL" id="VSSQ01005620">
    <property type="protein sequence ID" value="MPM29825.1"/>
    <property type="molecule type" value="Genomic_DNA"/>
</dbReference>
<dbReference type="Pfam" id="PF09413">
    <property type="entry name" value="DUF2007"/>
    <property type="match status" value="1"/>
</dbReference>
<sequence>MKILLESFSIPAFINQESAGATYGLTVGALGEVDVFVEDANIEEAKKIITAMKEGKLEVKDDLSEPGEDVEGEDEA</sequence>
<evidence type="ECO:0000259" key="1">
    <source>
        <dbReference type="Pfam" id="PF09413"/>
    </source>
</evidence>
<reference evidence="2" key="1">
    <citation type="submission" date="2019-08" db="EMBL/GenBank/DDBJ databases">
        <authorList>
            <person name="Kucharzyk K."/>
            <person name="Murdoch R.W."/>
            <person name="Higgins S."/>
            <person name="Loffler F."/>
        </authorList>
    </citation>
    <scope>NUCLEOTIDE SEQUENCE</scope>
</reference>
<accession>A0A644YMM3</accession>
<dbReference type="AlphaFoldDB" id="A0A644YMM3"/>
<comment type="caution">
    <text evidence="2">The sequence shown here is derived from an EMBL/GenBank/DDBJ whole genome shotgun (WGS) entry which is preliminary data.</text>
</comment>
<name>A0A644YMM3_9ZZZZ</name>
<evidence type="ECO:0000313" key="2">
    <source>
        <dbReference type="EMBL" id="MPM29825.1"/>
    </source>
</evidence>
<organism evidence="2">
    <name type="scientific">bioreactor metagenome</name>
    <dbReference type="NCBI Taxonomy" id="1076179"/>
    <lineage>
        <taxon>unclassified sequences</taxon>
        <taxon>metagenomes</taxon>
        <taxon>ecological metagenomes</taxon>
    </lineage>
</organism>
<gene>
    <name evidence="2" type="ORF">SDC9_76366</name>
</gene>
<proteinExistence type="predicted"/>
<protein>
    <recommendedName>
        <fullName evidence="1">DUF2007 domain-containing protein</fullName>
    </recommendedName>
</protein>
<feature type="domain" description="DUF2007" evidence="1">
    <location>
        <begin position="3"/>
        <end position="52"/>
    </location>
</feature>
<dbReference type="InterPro" id="IPR018551">
    <property type="entry name" value="DUF2007"/>
</dbReference>